<evidence type="ECO:0000256" key="4">
    <source>
        <dbReference type="ARBA" id="ARBA00023284"/>
    </source>
</evidence>
<dbReference type="CDD" id="cd02966">
    <property type="entry name" value="TlpA_like_family"/>
    <property type="match status" value="1"/>
</dbReference>
<proteinExistence type="predicted"/>
<dbReference type="Proteomes" id="UP000271010">
    <property type="component" value="Unassembled WGS sequence"/>
</dbReference>
<name>A0A3M9MXW7_9BACT</name>
<dbReference type="PANTHER" id="PTHR42852:SF6">
    <property type="entry name" value="THIOL:DISULFIDE INTERCHANGE PROTEIN DSBE"/>
    <property type="match status" value="1"/>
</dbReference>
<dbReference type="GO" id="GO:0016209">
    <property type="term" value="F:antioxidant activity"/>
    <property type="evidence" value="ECO:0007669"/>
    <property type="project" value="InterPro"/>
</dbReference>
<dbReference type="OrthoDB" id="6399635at2"/>
<dbReference type="AlphaFoldDB" id="A0A3M9MXW7"/>
<dbReference type="PANTHER" id="PTHR42852">
    <property type="entry name" value="THIOL:DISULFIDE INTERCHANGE PROTEIN DSBE"/>
    <property type="match status" value="1"/>
</dbReference>
<dbReference type="SUPFAM" id="SSF52833">
    <property type="entry name" value="Thioredoxin-like"/>
    <property type="match status" value="1"/>
</dbReference>
<evidence type="ECO:0000256" key="5">
    <source>
        <dbReference type="SAM" id="SignalP"/>
    </source>
</evidence>
<dbReference type="InterPro" id="IPR000866">
    <property type="entry name" value="AhpC/TSA"/>
</dbReference>
<keyword evidence="3" id="KW-1015">Disulfide bond</keyword>
<comment type="caution">
    <text evidence="7">The sequence shown here is derived from an EMBL/GenBank/DDBJ whole genome shotgun (WGS) entry which is preliminary data.</text>
</comment>
<evidence type="ECO:0000313" key="7">
    <source>
        <dbReference type="EMBL" id="RNI30391.1"/>
    </source>
</evidence>
<evidence type="ECO:0000259" key="6">
    <source>
        <dbReference type="PROSITE" id="PS51352"/>
    </source>
</evidence>
<keyword evidence="2" id="KW-0201">Cytochrome c-type biogenesis</keyword>
<dbReference type="InterPro" id="IPR036249">
    <property type="entry name" value="Thioredoxin-like_sf"/>
</dbReference>
<gene>
    <name evidence="7" type="ORF">EFA69_11140</name>
</gene>
<evidence type="ECO:0000256" key="3">
    <source>
        <dbReference type="ARBA" id="ARBA00023157"/>
    </source>
</evidence>
<feature type="chain" id="PRO_5018333406" evidence="5">
    <location>
        <begin position="23"/>
        <end position="170"/>
    </location>
</feature>
<keyword evidence="4" id="KW-0676">Redox-active center</keyword>
<keyword evidence="8" id="KW-1185">Reference proteome</keyword>
<accession>A0A3M9MXW7</accession>
<sequence>MFARRILLFCFLLVGLALNKPAAAQTRQVPLVKLAHLQKYLNSTSDTTYVINFWATWCKPCIEELPNFEAVQKQYAGQPVHVVLVSMDFAKDLEKKVIPFVTRRQLKSTAFLLDEPDQNAWIDTVDPSWSGAIPATLLVNNRRKQRIFLEKPLTLAQLQEHLTTKFSHNP</sequence>
<evidence type="ECO:0000256" key="1">
    <source>
        <dbReference type="ARBA" id="ARBA00004196"/>
    </source>
</evidence>
<feature type="domain" description="Thioredoxin" evidence="6">
    <location>
        <begin position="16"/>
        <end position="167"/>
    </location>
</feature>
<dbReference type="GO" id="GO:0016491">
    <property type="term" value="F:oxidoreductase activity"/>
    <property type="evidence" value="ECO:0007669"/>
    <property type="project" value="InterPro"/>
</dbReference>
<dbReference type="Pfam" id="PF00578">
    <property type="entry name" value="AhpC-TSA"/>
    <property type="match status" value="1"/>
</dbReference>
<evidence type="ECO:0000313" key="8">
    <source>
        <dbReference type="Proteomes" id="UP000271010"/>
    </source>
</evidence>
<evidence type="ECO:0000256" key="2">
    <source>
        <dbReference type="ARBA" id="ARBA00022748"/>
    </source>
</evidence>
<comment type="subcellular location">
    <subcellularLocation>
        <location evidence="1">Cell envelope</location>
    </subcellularLocation>
</comment>
<organism evidence="7 8">
    <name type="scientific">Rufibacter immobilis</name>
    <dbReference type="NCBI Taxonomy" id="1348778"/>
    <lineage>
        <taxon>Bacteria</taxon>
        <taxon>Pseudomonadati</taxon>
        <taxon>Bacteroidota</taxon>
        <taxon>Cytophagia</taxon>
        <taxon>Cytophagales</taxon>
        <taxon>Hymenobacteraceae</taxon>
        <taxon>Rufibacter</taxon>
    </lineage>
</organism>
<feature type="signal peptide" evidence="5">
    <location>
        <begin position="1"/>
        <end position="22"/>
    </location>
</feature>
<dbReference type="Gene3D" id="3.40.30.10">
    <property type="entry name" value="Glutaredoxin"/>
    <property type="match status" value="1"/>
</dbReference>
<reference evidence="7 8" key="1">
    <citation type="submission" date="2018-11" db="EMBL/GenBank/DDBJ databases">
        <title>Rufibacter latericius sp. nov., isolated from water in Baiyang Lake.</title>
        <authorList>
            <person name="Yang Y."/>
        </authorList>
    </citation>
    <scope>NUCLEOTIDE SEQUENCE [LARGE SCALE GENOMIC DNA]</scope>
    <source>
        <strain evidence="7 8">MCC P1</strain>
    </source>
</reference>
<dbReference type="PROSITE" id="PS51352">
    <property type="entry name" value="THIOREDOXIN_2"/>
    <property type="match status" value="1"/>
</dbReference>
<dbReference type="GO" id="GO:0017004">
    <property type="term" value="P:cytochrome complex assembly"/>
    <property type="evidence" value="ECO:0007669"/>
    <property type="project" value="UniProtKB-KW"/>
</dbReference>
<protein>
    <submittedName>
        <fullName evidence="7">TlpA family protein disulfide reductase</fullName>
    </submittedName>
</protein>
<keyword evidence="5" id="KW-0732">Signal</keyword>
<dbReference type="InterPro" id="IPR050553">
    <property type="entry name" value="Thioredoxin_ResA/DsbE_sf"/>
</dbReference>
<dbReference type="InterPro" id="IPR013766">
    <property type="entry name" value="Thioredoxin_domain"/>
</dbReference>
<dbReference type="GO" id="GO:0030313">
    <property type="term" value="C:cell envelope"/>
    <property type="evidence" value="ECO:0007669"/>
    <property type="project" value="UniProtKB-SubCell"/>
</dbReference>
<dbReference type="EMBL" id="RJJE01000009">
    <property type="protein sequence ID" value="RNI30391.1"/>
    <property type="molecule type" value="Genomic_DNA"/>
</dbReference>